<name>A0A1J5GHH4_9BACT</name>
<gene>
    <name evidence="12" type="ORF">AUK42_03210</name>
    <name evidence="15" type="ORF">CO097_01135</name>
    <name evidence="14" type="ORF">COZ07_04450</name>
    <name evidence="13" type="ORF">COZ58_02155</name>
</gene>
<feature type="transmembrane region" description="Helical" evidence="9">
    <location>
        <begin position="277"/>
        <end position="295"/>
    </location>
</feature>
<accession>A0A2M7PR30</accession>
<organism evidence="12 16">
    <name type="scientific">Candidatus Infernicultor aquiphilus</name>
    <dbReference type="NCBI Taxonomy" id="1805029"/>
    <lineage>
        <taxon>Bacteria</taxon>
        <taxon>Pseudomonadati</taxon>
        <taxon>Atribacterota</taxon>
        <taxon>Candidatus Phoenicimicrobiia</taxon>
        <taxon>Candidatus Pheonicimicrobiales</taxon>
        <taxon>Candidatus Phoenicimicrobiaceae</taxon>
        <taxon>Candidatus Infernicultor</taxon>
    </lineage>
</organism>
<feature type="transmembrane region" description="Helical" evidence="9">
    <location>
        <begin position="234"/>
        <end position="257"/>
    </location>
</feature>
<feature type="transmembrane region" description="Helical" evidence="9">
    <location>
        <begin position="154"/>
        <end position="173"/>
    </location>
</feature>
<comment type="caution">
    <text evidence="12">The sequence shown here is derived from an EMBL/GenBank/DDBJ whole genome shotgun (WGS) entry which is preliminary data.</text>
</comment>
<keyword evidence="4 9" id="KW-0812">Transmembrane</keyword>
<protein>
    <submittedName>
        <fullName evidence="12">Multidrug ABC transporter ATP-binding protein</fullName>
    </submittedName>
</protein>
<dbReference type="EMBL" id="PFTV01000029">
    <property type="protein sequence ID" value="PJB57820.1"/>
    <property type="molecule type" value="Genomic_DNA"/>
</dbReference>
<dbReference type="Proteomes" id="UP000230646">
    <property type="component" value="Unassembled WGS sequence"/>
</dbReference>
<dbReference type="PANTHER" id="PTHR43394:SF1">
    <property type="entry name" value="ATP-BINDING CASSETTE SUB-FAMILY B MEMBER 10, MITOCHONDRIAL"/>
    <property type="match status" value="1"/>
</dbReference>
<dbReference type="InterPro" id="IPR003593">
    <property type="entry name" value="AAA+_ATPase"/>
</dbReference>
<keyword evidence="6 12" id="KW-0067">ATP-binding</keyword>
<keyword evidence="8 9" id="KW-0472">Membrane</keyword>
<dbReference type="SMART" id="SM00382">
    <property type="entry name" value="AAA"/>
    <property type="match status" value="1"/>
</dbReference>
<evidence type="ECO:0000256" key="2">
    <source>
        <dbReference type="ARBA" id="ARBA00022448"/>
    </source>
</evidence>
<proteinExistence type="predicted"/>
<feature type="transmembrane region" description="Helical" evidence="9">
    <location>
        <begin position="132"/>
        <end position="148"/>
    </location>
</feature>
<evidence type="ECO:0000313" key="12">
    <source>
        <dbReference type="EMBL" id="OIP71739.1"/>
    </source>
</evidence>
<feature type="domain" description="ABC transmembrane type-1" evidence="11">
    <location>
        <begin position="16"/>
        <end position="297"/>
    </location>
</feature>
<evidence type="ECO:0000313" key="17">
    <source>
        <dbReference type="Proteomes" id="UP000228560"/>
    </source>
</evidence>
<dbReference type="SUPFAM" id="SSF90123">
    <property type="entry name" value="ABC transporter transmembrane region"/>
    <property type="match status" value="1"/>
</dbReference>
<accession>A0A2M8CFH4</accession>
<evidence type="ECO:0000256" key="6">
    <source>
        <dbReference type="ARBA" id="ARBA00022840"/>
    </source>
</evidence>
<dbReference type="STRING" id="1805029.AUK42_03210"/>
<evidence type="ECO:0000256" key="3">
    <source>
        <dbReference type="ARBA" id="ARBA00022475"/>
    </source>
</evidence>
<dbReference type="AlphaFoldDB" id="A0A1J5GHH4"/>
<dbReference type="InterPro" id="IPR036640">
    <property type="entry name" value="ABC1_TM_sf"/>
</dbReference>
<accession>A0A2M7K9T8</accession>
<dbReference type="Pfam" id="PF00664">
    <property type="entry name" value="ABC_membrane"/>
    <property type="match status" value="1"/>
</dbReference>
<dbReference type="Proteomes" id="UP000231493">
    <property type="component" value="Unassembled WGS sequence"/>
</dbReference>
<comment type="subcellular location">
    <subcellularLocation>
        <location evidence="1">Cell membrane</location>
        <topology evidence="1">Multi-pass membrane protein</topology>
    </subcellularLocation>
</comment>
<dbReference type="Gene3D" id="1.20.1560.10">
    <property type="entry name" value="ABC transporter type 1, transmembrane domain"/>
    <property type="match status" value="1"/>
</dbReference>
<evidence type="ECO:0000256" key="1">
    <source>
        <dbReference type="ARBA" id="ARBA00004651"/>
    </source>
</evidence>
<evidence type="ECO:0000259" key="10">
    <source>
        <dbReference type="PROSITE" id="PS50893"/>
    </source>
</evidence>
<dbReference type="GO" id="GO:0016887">
    <property type="term" value="F:ATP hydrolysis activity"/>
    <property type="evidence" value="ECO:0007669"/>
    <property type="project" value="InterPro"/>
</dbReference>
<evidence type="ECO:0000259" key="11">
    <source>
        <dbReference type="PROSITE" id="PS50929"/>
    </source>
</evidence>
<dbReference type="PROSITE" id="PS50929">
    <property type="entry name" value="ABC_TM1F"/>
    <property type="match status" value="1"/>
</dbReference>
<dbReference type="FunFam" id="3.40.50.300:FF:000854">
    <property type="entry name" value="Multidrug ABC transporter ATP-binding protein"/>
    <property type="match status" value="1"/>
</dbReference>
<feature type="domain" description="ABC transporter" evidence="10">
    <location>
        <begin position="342"/>
        <end position="577"/>
    </location>
</feature>
<dbReference type="GO" id="GO:0015421">
    <property type="term" value="F:ABC-type oligopeptide transporter activity"/>
    <property type="evidence" value="ECO:0007669"/>
    <property type="project" value="TreeGrafter"/>
</dbReference>
<evidence type="ECO:0000256" key="9">
    <source>
        <dbReference type="SAM" id="Phobius"/>
    </source>
</evidence>
<feature type="transmembrane region" description="Helical" evidence="9">
    <location>
        <begin position="12"/>
        <end position="31"/>
    </location>
</feature>
<evidence type="ECO:0000313" key="14">
    <source>
        <dbReference type="EMBL" id="PIY32804.1"/>
    </source>
</evidence>
<dbReference type="FunFam" id="1.20.1560.10:FF:000040">
    <property type="entry name" value="Multidrug ABC transporter ATP-binding protein"/>
    <property type="match status" value="1"/>
</dbReference>
<reference evidence="13" key="3">
    <citation type="submission" date="2017-09" db="EMBL/GenBank/DDBJ databases">
        <title>Depth-based differentiation of microbial function through sediment-hosted aquifers and enrichment of novel symbionts in the deep terrestrial subsurface.</title>
        <authorList>
            <person name="Probst A.J."/>
            <person name="Ladd B."/>
            <person name="Jarett J.K."/>
            <person name="Geller-Mcgrath D.E."/>
            <person name="Sieber C.M.K."/>
            <person name="Emerson J.B."/>
            <person name="Anantharaman K."/>
            <person name="Thomas B.C."/>
            <person name="Malmstrom R."/>
            <person name="Stieglmeier M."/>
            <person name="Klingl A."/>
            <person name="Woyke T."/>
            <person name="Ryan C.M."/>
            <person name="Banfield J.F."/>
        </authorList>
    </citation>
    <scope>NUCLEOTIDE SEQUENCE</scope>
    <source>
        <strain evidence="13">CG_4_8_14_3_um_filter_34_18</strain>
    </source>
</reference>
<reference evidence="12 16" key="1">
    <citation type="journal article" date="2016" name="Environ. Microbiol.">
        <title>Genomic resolution of a cold subsurface aquifer community provides metabolic insights for novel microbes adapted to high CO concentrations.</title>
        <authorList>
            <person name="Probst A.J."/>
            <person name="Castelle C.J."/>
            <person name="Singh A."/>
            <person name="Brown C.T."/>
            <person name="Anantharaman K."/>
            <person name="Sharon I."/>
            <person name="Hug L.A."/>
            <person name="Burstein D."/>
            <person name="Emerson J.B."/>
            <person name="Thomas B.C."/>
            <person name="Banfield J.F."/>
        </authorList>
    </citation>
    <scope>NUCLEOTIDE SEQUENCE [LARGE SCALE GENOMIC DNA]</scope>
    <source>
        <strain evidence="12">CG2_30_33_13</strain>
    </source>
</reference>
<keyword evidence="3" id="KW-1003">Cell membrane</keyword>
<keyword evidence="7 9" id="KW-1133">Transmembrane helix</keyword>
<sequence>MIKLFKNLKPYTLSIIVVMVFVFLQSFSEIYLPTLMADIVDTGVINGDIAYIIRIGGWMLLIAVIGMISAIFGSYWAAKVATGFGRDLRTKVFTKVESFSLEEFDEKGTASLITRTTNDITQIQQLVVMLRLFLRAPMLCIGSIIMAVSKNAKLSLVLVVILLILTLLIVLLSKKSMPLFKSMQIKLDHLNLVLRENLTGIRVIRAFNRDNYEKKRFNEANLDLTETAIKVNKLMAILMPLVMLIFNLTIIAILWFGSIRINSGSMQVGDLMAFIQYASQIMFSLIILAMMFILIPRASASAIRINEVLDIEPKIKDPMIPEESELKMEEGARSEEGKRGYLEFDEVSFYYQGAEEPAIEKISFSARPGEITAIIGGTGSGKSTLVNLIPRFYEVTSGRILVDGVDIRELTQEKLRAKIGLVPQKAVLFTGTVAENISFGTNDLSGDKIIRAAKIAQASEFISTLEQGYDSQIAQGGTNVSGGQKQQLSIARALAKHPEIYIFDDSFSALDFKTDAKLRQALKKETKKDTVLIIAQRVTTVMDADRIMVLDGGKIVGMGTHQDLIKTCEVYREIVASQLSEEEWS</sequence>
<dbReference type="Pfam" id="PF00005">
    <property type="entry name" value="ABC_tran"/>
    <property type="match status" value="1"/>
</dbReference>
<dbReference type="InterPro" id="IPR039421">
    <property type="entry name" value="Type_1_exporter"/>
</dbReference>
<evidence type="ECO:0000256" key="4">
    <source>
        <dbReference type="ARBA" id="ARBA00022692"/>
    </source>
</evidence>
<evidence type="ECO:0000313" key="16">
    <source>
        <dbReference type="Proteomes" id="UP000182763"/>
    </source>
</evidence>
<dbReference type="Gene3D" id="3.40.50.300">
    <property type="entry name" value="P-loop containing nucleotide triphosphate hydrolases"/>
    <property type="match status" value="1"/>
</dbReference>
<reference evidence="17 18" key="2">
    <citation type="submission" date="2017-09" db="EMBL/GenBank/DDBJ databases">
        <title>Depth-based differentiation of microbial function through sediment-hosted aquifers and enrichment of novel symbionts in the deep terrestrial subsurface.</title>
        <authorList>
            <person name="Probst A.J."/>
            <person name="Ladd B."/>
            <person name="Jarett J.K."/>
            <person name="Geller-Mcgrath D.E."/>
            <person name="Sieber C.M."/>
            <person name="Emerson J.B."/>
            <person name="Anantharaman K."/>
            <person name="Thomas B.C."/>
            <person name="Malmstrom R."/>
            <person name="Stieglmeier M."/>
            <person name="Klingl A."/>
            <person name="Woyke T."/>
            <person name="Ryan C.M."/>
            <person name="Banfield J.F."/>
        </authorList>
    </citation>
    <scope>NUCLEOTIDE SEQUENCE [LARGE SCALE GENOMIC DNA]</scope>
    <source>
        <strain evidence="14">CG_4_10_14_3_um_filter_34_13</strain>
        <strain evidence="15">CG_4_9_14_3_um_filter_33_16</strain>
    </source>
</reference>
<evidence type="ECO:0000313" key="13">
    <source>
        <dbReference type="EMBL" id="PIX34898.1"/>
    </source>
</evidence>
<feature type="transmembrane region" description="Helical" evidence="9">
    <location>
        <begin position="51"/>
        <end position="78"/>
    </location>
</feature>
<dbReference type="InterPro" id="IPR011527">
    <property type="entry name" value="ABC1_TM_dom"/>
</dbReference>
<dbReference type="EMBL" id="PFKO01000163">
    <property type="protein sequence ID" value="PIY32804.1"/>
    <property type="molecule type" value="Genomic_DNA"/>
</dbReference>
<dbReference type="PROSITE" id="PS50893">
    <property type="entry name" value="ABC_TRANSPORTER_2"/>
    <property type="match status" value="1"/>
</dbReference>
<accession>A0A1J5GHH4</accession>
<dbReference type="EMBL" id="PFIP01000038">
    <property type="protein sequence ID" value="PIX34898.1"/>
    <property type="molecule type" value="Genomic_DNA"/>
</dbReference>
<dbReference type="GO" id="GO:0005524">
    <property type="term" value="F:ATP binding"/>
    <property type="evidence" value="ECO:0007669"/>
    <property type="project" value="UniProtKB-KW"/>
</dbReference>
<evidence type="ECO:0000256" key="5">
    <source>
        <dbReference type="ARBA" id="ARBA00022741"/>
    </source>
</evidence>
<evidence type="ECO:0000256" key="8">
    <source>
        <dbReference type="ARBA" id="ARBA00023136"/>
    </source>
</evidence>
<dbReference type="InterPro" id="IPR003439">
    <property type="entry name" value="ABC_transporter-like_ATP-bd"/>
</dbReference>
<dbReference type="InterPro" id="IPR027417">
    <property type="entry name" value="P-loop_NTPase"/>
</dbReference>
<dbReference type="RefSeq" id="WP_406607395.1">
    <property type="nucleotide sequence ID" value="NZ_PFKO01000163.1"/>
</dbReference>
<dbReference type="PANTHER" id="PTHR43394">
    <property type="entry name" value="ATP-DEPENDENT PERMEASE MDL1, MITOCHONDRIAL"/>
    <property type="match status" value="1"/>
</dbReference>
<evidence type="ECO:0000256" key="7">
    <source>
        <dbReference type="ARBA" id="ARBA00022989"/>
    </source>
</evidence>
<evidence type="ECO:0000313" key="18">
    <source>
        <dbReference type="Proteomes" id="UP000230646"/>
    </source>
</evidence>
<dbReference type="EMBL" id="MNYY01000060">
    <property type="protein sequence ID" value="OIP71739.1"/>
    <property type="molecule type" value="Genomic_DNA"/>
</dbReference>
<dbReference type="Proteomes" id="UP000228560">
    <property type="component" value="Unassembled WGS sequence"/>
</dbReference>
<dbReference type="SUPFAM" id="SSF52540">
    <property type="entry name" value="P-loop containing nucleoside triphosphate hydrolases"/>
    <property type="match status" value="1"/>
</dbReference>
<evidence type="ECO:0000313" key="15">
    <source>
        <dbReference type="EMBL" id="PJB57820.1"/>
    </source>
</evidence>
<dbReference type="Proteomes" id="UP000182763">
    <property type="component" value="Unassembled WGS sequence"/>
</dbReference>
<dbReference type="CDD" id="cd18548">
    <property type="entry name" value="ABC_6TM_Tm287_like"/>
    <property type="match status" value="1"/>
</dbReference>
<keyword evidence="2" id="KW-0813">Transport</keyword>
<keyword evidence="5" id="KW-0547">Nucleotide-binding</keyword>
<dbReference type="GO" id="GO:0005886">
    <property type="term" value="C:plasma membrane"/>
    <property type="evidence" value="ECO:0007669"/>
    <property type="project" value="UniProtKB-SubCell"/>
</dbReference>